<dbReference type="AlphaFoldDB" id="A0A7I4EEA5"/>
<name>A0A7I4EEA5_PHYPA</name>
<dbReference type="EMBL" id="ABEU02000008">
    <property type="status" value="NOT_ANNOTATED_CDS"/>
    <property type="molecule type" value="Genomic_DNA"/>
</dbReference>
<dbReference type="EnsemblPlants" id="Pp3c8_22520V3.2">
    <property type="protein sequence ID" value="Pp3c8_22520V3.2"/>
    <property type="gene ID" value="Pp3c8_22520"/>
</dbReference>
<reference evidence="1 2" key="2">
    <citation type="journal article" date="2018" name="Plant J.">
        <title>The Physcomitrella patens chromosome-scale assembly reveals moss genome structure and evolution.</title>
        <authorList>
            <person name="Lang D."/>
            <person name="Ullrich K.K."/>
            <person name="Murat F."/>
            <person name="Fuchs J."/>
            <person name="Jenkins J."/>
            <person name="Haas F.B."/>
            <person name="Piednoel M."/>
            <person name="Gundlach H."/>
            <person name="Van Bel M."/>
            <person name="Meyberg R."/>
            <person name="Vives C."/>
            <person name="Morata J."/>
            <person name="Symeonidi A."/>
            <person name="Hiss M."/>
            <person name="Muchero W."/>
            <person name="Kamisugi Y."/>
            <person name="Saleh O."/>
            <person name="Blanc G."/>
            <person name="Decker E.L."/>
            <person name="van Gessel N."/>
            <person name="Grimwood J."/>
            <person name="Hayes R.D."/>
            <person name="Graham S.W."/>
            <person name="Gunter L.E."/>
            <person name="McDaniel S.F."/>
            <person name="Hoernstein S.N.W."/>
            <person name="Larsson A."/>
            <person name="Li F.W."/>
            <person name="Perroud P.F."/>
            <person name="Phillips J."/>
            <person name="Ranjan P."/>
            <person name="Rokshar D.S."/>
            <person name="Rothfels C.J."/>
            <person name="Schneider L."/>
            <person name="Shu S."/>
            <person name="Stevenson D.W."/>
            <person name="Thummler F."/>
            <person name="Tillich M."/>
            <person name="Villarreal Aguilar J.C."/>
            <person name="Widiez T."/>
            <person name="Wong G.K."/>
            <person name="Wymore A."/>
            <person name="Zhang Y."/>
            <person name="Zimmer A.D."/>
            <person name="Quatrano R.S."/>
            <person name="Mayer K.F.X."/>
            <person name="Goodstein D."/>
            <person name="Casacuberta J.M."/>
            <person name="Vandepoele K."/>
            <person name="Reski R."/>
            <person name="Cuming A.C."/>
            <person name="Tuskan G.A."/>
            <person name="Maumus F."/>
            <person name="Salse J."/>
            <person name="Schmutz J."/>
            <person name="Rensing S.A."/>
        </authorList>
    </citation>
    <scope>NUCLEOTIDE SEQUENCE [LARGE SCALE GENOMIC DNA]</scope>
    <source>
        <strain evidence="1 2">cv. Gransden 2004</strain>
    </source>
</reference>
<evidence type="ECO:0000313" key="1">
    <source>
        <dbReference type="EnsemblPlants" id="Pp3c8_22520V3.2"/>
    </source>
</evidence>
<accession>A0A7I4EEA5</accession>
<dbReference type="Gramene" id="Pp3c8_22520V3.2">
    <property type="protein sequence ID" value="Pp3c8_22520V3.2"/>
    <property type="gene ID" value="Pp3c8_22520"/>
</dbReference>
<dbReference type="InParanoid" id="A0A7I4EEA5"/>
<reference evidence="1" key="3">
    <citation type="submission" date="2020-12" db="UniProtKB">
        <authorList>
            <consortium name="EnsemblPlants"/>
        </authorList>
    </citation>
    <scope>IDENTIFICATION</scope>
</reference>
<keyword evidence="2" id="KW-1185">Reference proteome</keyword>
<evidence type="ECO:0000313" key="2">
    <source>
        <dbReference type="Proteomes" id="UP000006727"/>
    </source>
</evidence>
<dbReference type="Proteomes" id="UP000006727">
    <property type="component" value="Chromosome 8"/>
</dbReference>
<reference evidence="1 2" key="1">
    <citation type="journal article" date="2008" name="Science">
        <title>The Physcomitrella genome reveals evolutionary insights into the conquest of land by plants.</title>
        <authorList>
            <person name="Rensing S."/>
            <person name="Lang D."/>
            <person name="Zimmer A."/>
            <person name="Terry A."/>
            <person name="Salamov A."/>
            <person name="Shapiro H."/>
            <person name="Nishiyama T."/>
            <person name="Perroud P.-F."/>
            <person name="Lindquist E."/>
            <person name="Kamisugi Y."/>
            <person name="Tanahashi T."/>
            <person name="Sakakibara K."/>
            <person name="Fujita T."/>
            <person name="Oishi K."/>
            <person name="Shin-I T."/>
            <person name="Kuroki Y."/>
            <person name="Toyoda A."/>
            <person name="Suzuki Y."/>
            <person name="Hashimoto A."/>
            <person name="Yamaguchi K."/>
            <person name="Sugano A."/>
            <person name="Kohara Y."/>
            <person name="Fujiyama A."/>
            <person name="Anterola A."/>
            <person name="Aoki S."/>
            <person name="Ashton N."/>
            <person name="Barbazuk W.B."/>
            <person name="Barker E."/>
            <person name="Bennetzen J."/>
            <person name="Bezanilla M."/>
            <person name="Blankenship R."/>
            <person name="Cho S.H."/>
            <person name="Dutcher S."/>
            <person name="Estelle M."/>
            <person name="Fawcett J.A."/>
            <person name="Gundlach H."/>
            <person name="Hanada K."/>
            <person name="Heyl A."/>
            <person name="Hicks K.A."/>
            <person name="Hugh J."/>
            <person name="Lohr M."/>
            <person name="Mayer K."/>
            <person name="Melkozernov A."/>
            <person name="Murata T."/>
            <person name="Nelson D."/>
            <person name="Pils B."/>
            <person name="Prigge M."/>
            <person name="Reiss B."/>
            <person name="Renner T."/>
            <person name="Rombauts S."/>
            <person name="Rushton P."/>
            <person name="Sanderfoot A."/>
            <person name="Schween G."/>
            <person name="Shiu S.-H."/>
            <person name="Stueber K."/>
            <person name="Theodoulou F.L."/>
            <person name="Tu H."/>
            <person name="Van de Peer Y."/>
            <person name="Verrier P.J."/>
            <person name="Waters E."/>
            <person name="Wood A."/>
            <person name="Yang L."/>
            <person name="Cove D."/>
            <person name="Cuming A."/>
            <person name="Hasebe M."/>
            <person name="Lucas S."/>
            <person name="Mishler D.B."/>
            <person name="Reski R."/>
            <person name="Grigoriev I."/>
            <person name="Quatrano R.S."/>
            <person name="Boore J.L."/>
        </authorList>
    </citation>
    <scope>NUCLEOTIDE SEQUENCE [LARGE SCALE GENOMIC DNA]</scope>
    <source>
        <strain evidence="1 2">cv. Gransden 2004</strain>
    </source>
</reference>
<protein>
    <submittedName>
        <fullName evidence="1">Uncharacterized protein</fullName>
    </submittedName>
</protein>
<organism evidence="1 2">
    <name type="scientific">Physcomitrium patens</name>
    <name type="common">Spreading-leaved earth moss</name>
    <name type="synonym">Physcomitrella patens</name>
    <dbReference type="NCBI Taxonomy" id="3218"/>
    <lineage>
        <taxon>Eukaryota</taxon>
        <taxon>Viridiplantae</taxon>
        <taxon>Streptophyta</taxon>
        <taxon>Embryophyta</taxon>
        <taxon>Bryophyta</taxon>
        <taxon>Bryophytina</taxon>
        <taxon>Bryopsida</taxon>
        <taxon>Funariidae</taxon>
        <taxon>Funariales</taxon>
        <taxon>Funariaceae</taxon>
        <taxon>Physcomitrium</taxon>
    </lineage>
</organism>
<sequence>MQHTLPGEILNKPVDAELVLATENSHVHKPINRTIVNCHEGIVVIITNLGDTIGMLLVKFMLYRDH</sequence>
<proteinExistence type="predicted"/>